<gene>
    <name evidence="7" type="ORF">KIPB_003319</name>
</gene>
<dbReference type="Proteomes" id="UP000265618">
    <property type="component" value="Unassembled WGS sequence"/>
</dbReference>
<comment type="caution">
    <text evidence="7">The sequence shown here is derived from an EMBL/GenBank/DDBJ whole genome shotgun (WGS) entry which is preliminary data.</text>
</comment>
<sequence length="1012" mass="111697">MGRHWFRAKGWLLVVSMLGLAYSYMKLMRTRGNVMQDFVPAFQGITLDKVPTLLPGYVQPPYKNPPEAIMGLQRANSGHVLVVGAGVSTGLTYNAPGWSALLEDVNDRDYPCTAHVHGGERHRFCDISRELKRIQSQDGWWQRDKWWNEALVPLKDSLQQVEHSTRRPDCCTPVAPEGEEGDLQLVTAVVKSIKDSEMAAIHVESDVPDLAVAWREVWAKSHERSHLSAGWRQELAYQCIQVYVSPDSTTAEALLPNEGVIEYCTRYAKEAVGAAIEQLGPLHALRLLSIARIMALDVVATNTSGAELEAGHDMLSSIREALALFGSVDVREGRESEAEAVALEVRLLLDSGYDTKWIGAMPDTGNLMFTEVLWARGVMASSRNEGRRHVESVIGSLRLKLPLSFDVVSLRSGIRALQSLPHTFVSTVNYDRVLESVLDRKSVTISDTIARDSRVVGDKDVVHLHGVFTGDSSSNYALTYEEYCRGHCGFLQVLLGSPNGDTVVESEDMKRGVLRCVDGKIRPLVFIGCNGTLEDPHFLGLFERLSAAAKAGETQMHFVIGRDPSAEPGLINTVKSLNERFKGINLTFISYGKKHSNLGPFLLQQALRVAVRRDDVNVPHFYQDLAAHIHREIDSVGKWEQAALRDVVTLHSLPLDATVSAVHSALKAAGVDIMPDLLAKVKDAMARVTPNTVPQFKQSVLSQLVKGFRDLGWGYSRLADAVEKHGMASDACDHCGLYGQLGVARHTLECPRLPLPCPYCDKLIPRDQFEAHLAANGHYVCRSCSCLCCTQEELDCHRRGCQAHTDMTCLTPDKEYERMSSYTRGAVSVINRTLTLPDSLAVATGVHGWTMRLVAPSRVTVTLHPVPDTDPTPESLSMEMGRKRPRTWSQLSPVVSKDKGQQPSIECGETSYNCATVSVILDMDRGTVHWNVDGLWMDSEALSDTDLPYAFRVTSHARPRETVAPRVHCVAYSQGQTAGEDLIQAVQGLKGRPVHVYPSQGSQVGSLQDIYM</sequence>
<evidence type="ECO:0000313" key="8">
    <source>
        <dbReference type="Proteomes" id="UP000265618"/>
    </source>
</evidence>
<feature type="domain" description="TRAF-type" evidence="6">
    <location>
        <begin position="746"/>
        <end position="801"/>
    </location>
</feature>
<evidence type="ECO:0000313" key="7">
    <source>
        <dbReference type="EMBL" id="GIQ82221.1"/>
    </source>
</evidence>
<dbReference type="OrthoDB" id="9940519at2759"/>
<keyword evidence="1 4" id="KW-0479">Metal-binding</keyword>
<evidence type="ECO:0000256" key="2">
    <source>
        <dbReference type="ARBA" id="ARBA00022771"/>
    </source>
</evidence>
<evidence type="ECO:0000256" key="3">
    <source>
        <dbReference type="ARBA" id="ARBA00022833"/>
    </source>
</evidence>
<keyword evidence="3 4" id="KW-0862">Zinc</keyword>
<feature type="zinc finger region" description="TRAF-type" evidence="4">
    <location>
        <begin position="746"/>
        <end position="801"/>
    </location>
</feature>
<accession>A0A9K3CT84</accession>
<name>A0A9K3CT84_9EUKA</name>
<dbReference type="AlphaFoldDB" id="A0A9K3CT84"/>
<keyword evidence="8" id="KW-1185">Reference proteome</keyword>
<dbReference type="InterPro" id="IPR001293">
    <property type="entry name" value="Znf_TRAF"/>
</dbReference>
<dbReference type="Gene3D" id="3.30.40.10">
    <property type="entry name" value="Zinc/RING finger domain, C3HC4 (zinc finger)"/>
    <property type="match status" value="1"/>
</dbReference>
<proteinExistence type="predicted"/>
<dbReference type="EMBL" id="BDIP01000627">
    <property type="protein sequence ID" value="GIQ82221.1"/>
    <property type="molecule type" value="Genomic_DNA"/>
</dbReference>
<evidence type="ECO:0000259" key="6">
    <source>
        <dbReference type="PROSITE" id="PS50145"/>
    </source>
</evidence>
<evidence type="ECO:0000256" key="4">
    <source>
        <dbReference type="PROSITE-ProRule" id="PRU00207"/>
    </source>
</evidence>
<evidence type="ECO:0000256" key="1">
    <source>
        <dbReference type="ARBA" id="ARBA00022723"/>
    </source>
</evidence>
<dbReference type="PROSITE" id="PS50145">
    <property type="entry name" value="ZF_TRAF"/>
    <property type="match status" value="1"/>
</dbReference>
<dbReference type="InterPro" id="IPR013083">
    <property type="entry name" value="Znf_RING/FYVE/PHD"/>
</dbReference>
<keyword evidence="2 4" id="KW-0863">Zinc-finger</keyword>
<evidence type="ECO:0000256" key="5">
    <source>
        <dbReference type="SAM" id="MobiDB-lite"/>
    </source>
</evidence>
<dbReference type="Pfam" id="PF13289">
    <property type="entry name" value="SIR2_2"/>
    <property type="match status" value="1"/>
</dbReference>
<dbReference type="GO" id="GO:0008270">
    <property type="term" value="F:zinc ion binding"/>
    <property type="evidence" value="ECO:0007669"/>
    <property type="project" value="UniProtKB-KW"/>
</dbReference>
<organism evidence="7 8">
    <name type="scientific">Kipferlia bialata</name>
    <dbReference type="NCBI Taxonomy" id="797122"/>
    <lineage>
        <taxon>Eukaryota</taxon>
        <taxon>Metamonada</taxon>
        <taxon>Carpediemonas-like organisms</taxon>
        <taxon>Kipferlia</taxon>
    </lineage>
</organism>
<reference evidence="7 8" key="1">
    <citation type="journal article" date="2018" name="PLoS ONE">
        <title>The draft genome of Kipferlia bialata reveals reductive genome evolution in fornicate parasites.</title>
        <authorList>
            <person name="Tanifuji G."/>
            <person name="Takabayashi S."/>
            <person name="Kume K."/>
            <person name="Takagi M."/>
            <person name="Nakayama T."/>
            <person name="Kamikawa R."/>
            <person name="Inagaki Y."/>
            <person name="Hashimoto T."/>
        </authorList>
    </citation>
    <scope>NUCLEOTIDE SEQUENCE [LARGE SCALE GENOMIC DNA]</scope>
    <source>
        <strain evidence="7">NY0173</strain>
    </source>
</reference>
<feature type="region of interest" description="Disordered" evidence="5">
    <location>
        <begin position="865"/>
        <end position="902"/>
    </location>
</feature>
<protein>
    <recommendedName>
        <fullName evidence="6">TRAF-type domain-containing protein</fullName>
    </recommendedName>
</protein>